<name>X1HP80_9ZZZZ</name>
<sequence>CHIENDIAAGTMRSTLSINECSDITVDNNVIVENRYGIGMGSSYNCTITRNTINNAYTSNIMMWGCNDTTISFNKIAYSVDDNGIYIGDKPSTRSSYRISIIGNHISNMVAGVGIKLNTGIGCSILGNTINNVHGIVIGSSVAFNSSQNMATGNTIVGNGKGVAGSIGIYVTSESTGSVEHNTITGNTISDYYYATYIYKGSSGLMTSTVVSSNIALRCDTAMALGSDSGAINQVTVMVNDFSGCDNGLNDWGTINNRLPSNLGSDALNQW</sequence>
<dbReference type="AlphaFoldDB" id="X1HP80"/>
<dbReference type="InterPro" id="IPR011050">
    <property type="entry name" value="Pectin_lyase_fold/virulence"/>
</dbReference>
<dbReference type="Pfam" id="PF05048">
    <property type="entry name" value="NosD"/>
    <property type="match status" value="1"/>
</dbReference>
<dbReference type="Gene3D" id="2.160.20.10">
    <property type="entry name" value="Single-stranded right-handed beta-helix, Pectin lyase-like"/>
    <property type="match status" value="1"/>
</dbReference>
<protein>
    <recommendedName>
        <fullName evidence="1">Periplasmic copper-binding protein NosD beta helix domain-containing protein</fullName>
    </recommendedName>
</protein>
<dbReference type="SUPFAM" id="SSF51126">
    <property type="entry name" value="Pectin lyase-like"/>
    <property type="match status" value="1"/>
</dbReference>
<evidence type="ECO:0000259" key="1">
    <source>
        <dbReference type="Pfam" id="PF05048"/>
    </source>
</evidence>
<organism evidence="2">
    <name type="scientific">marine sediment metagenome</name>
    <dbReference type="NCBI Taxonomy" id="412755"/>
    <lineage>
        <taxon>unclassified sequences</taxon>
        <taxon>metagenomes</taxon>
        <taxon>ecological metagenomes</taxon>
    </lineage>
</organism>
<feature type="domain" description="Periplasmic copper-binding protein NosD beta helix" evidence="1">
    <location>
        <begin position="13"/>
        <end position="159"/>
    </location>
</feature>
<proteinExistence type="predicted"/>
<feature type="non-terminal residue" evidence="2">
    <location>
        <position position="1"/>
    </location>
</feature>
<dbReference type="InterPro" id="IPR012334">
    <property type="entry name" value="Pectin_lyas_fold"/>
</dbReference>
<dbReference type="InterPro" id="IPR007742">
    <property type="entry name" value="NosD_dom"/>
</dbReference>
<accession>X1HP80</accession>
<dbReference type="EMBL" id="BARU01023653">
    <property type="protein sequence ID" value="GAH55634.1"/>
    <property type="molecule type" value="Genomic_DNA"/>
</dbReference>
<gene>
    <name evidence="2" type="ORF">S03H2_38364</name>
</gene>
<dbReference type="InterPro" id="IPR006626">
    <property type="entry name" value="PbH1"/>
</dbReference>
<dbReference type="SMART" id="SM00710">
    <property type="entry name" value="PbH1"/>
    <property type="match status" value="7"/>
</dbReference>
<comment type="caution">
    <text evidence="2">The sequence shown here is derived from an EMBL/GenBank/DDBJ whole genome shotgun (WGS) entry which is preliminary data.</text>
</comment>
<evidence type="ECO:0000313" key="2">
    <source>
        <dbReference type="EMBL" id="GAH55634.1"/>
    </source>
</evidence>
<reference evidence="2" key="1">
    <citation type="journal article" date="2014" name="Front. Microbiol.">
        <title>High frequency of phylogenetically diverse reductive dehalogenase-homologous genes in deep subseafloor sedimentary metagenomes.</title>
        <authorList>
            <person name="Kawai M."/>
            <person name="Futagami T."/>
            <person name="Toyoda A."/>
            <person name="Takaki Y."/>
            <person name="Nishi S."/>
            <person name="Hori S."/>
            <person name="Arai W."/>
            <person name="Tsubouchi T."/>
            <person name="Morono Y."/>
            <person name="Uchiyama I."/>
            <person name="Ito T."/>
            <person name="Fujiyama A."/>
            <person name="Inagaki F."/>
            <person name="Takami H."/>
        </authorList>
    </citation>
    <scope>NUCLEOTIDE SEQUENCE</scope>
    <source>
        <strain evidence="2">Expedition CK06-06</strain>
    </source>
</reference>
<dbReference type="NCBIfam" id="TIGR03804">
    <property type="entry name" value="para_beta_helix"/>
    <property type="match status" value="1"/>
</dbReference>
<dbReference type="InterPro" id="IPR022441">
    <property type="entry name" value="Para_beta_helix_rpt-2"/>
</dbReference>